<evidence type="ECO:0008006" key="3">
    <source>
        <dbReference type="Google" id="ProtNLM"/>
    </source>
</evidence>
<dbReference type="OrthoDB" id="2991268at2"/>
<comment type="caution">
    <text evidence="1">The sequence shown here is derived from an EMBL/GenBank/DDBJ whole genome shotgun (WGS) entry which is preliminary data.</text>
</comment>
<reference evidence="1 2" key="1">
    <citation type="submission" date="2012-12" db="EMBL/GenBank/DDBJ databases">
        <title>Novel taxa of Listeriaceae from agricultural environments in the United States.</title>
        <authorList>
            <person name="den Bakker H.C."/>
            <person name="Allred A."/>
            <person name="Warchocki S."/>
            <person name="Wright E.M."/>
            <person name="Burrell A."/>
            <person name="Nightingale K.K."/>
            <person name="Kephart D."/>
            <person name="Wiedmann M."/>
        </authorList>
    </citation>
    <scope>NUCLEOTIDE SEQUENCE [LARGE SCALE GENOMIC DNA]</scope>
    <source>
        <strain evidence="1 2">FSL F6-1037</strain>
    </source>
</reference>
<gene>
    <name evidence="1" type="ORF">BCAMP_06887</name>
</gene>
<dbReference type="EMBL" id="AODH01000025">
    <property type="protein sequence ID" value="EUJ39640.1"/>
    <property type="molecule type" value="Genomic_DNA"/>
</dbReference>
<dbReference type="Pfam" id="PF11185">
    <property type="entry name" value="DUF2971"/>
    <property type="match status" value="1"/>
</dbReference>
<protein>
    <recommendedName>
        <fullName evidence="3">DUF2971 domain-containing protein</fullName>
    </recommendedName>
</protein>
<evidence type="ECO:0000313" key="1">
    <source>
        <dbReference type="EMBL" id="EUJ39640.1"/>
    </source>
</evidence>
<dbReference type="InterPro" id="IPR021352">
    <property type="entry name" value="DUF2971"/>
</dbReference>
<accession>W7CSI5</accession>
<keyword evidence="2" id="KW-1185">Reference proteome</keyword>
<organism evidence="1 2">
    <name type="scientific">Brochothrix campestris FSL F6-1037</name>
    <dbReference type="NCBI Taxonomy" id="1265861"/>
    <lineage>
        <taxon>Bacteria</taxon>
        <taxon>Bacillati</taxon>
        <taxon>Bacillota</taxon>
        <taxon>Bacilli</taxon>
        <taxon>Bacillales</taxon>
        <taxon>Listeriaceae</taxon>
        <taxon>Brochothrix</taxon>
    </lineage>
</organism>
<dbReference type="Proteomes" id="UP000019243">
    <property type="component" value="Unassembled WGS sequence"/>
</dbReference>
<dbReference type="AlphaFoldDB" id="W7CSI5"/>
<evidence type="ECO:0000313" key="2">
    <source>
        <dbReference type="Proteomes" id="UP000019243"/>
    </source>
</evidence>
<dbReference type="RefSeq" id="WP_035314551.1">
    <property type="nucleotide sequence ID" value="NZ_AODH01000025.1"/>
</dbReference>
<name>W7CSI5_9LIST</name>
<dbReference type="STRING" id="1265861.BCAMP_06887"/>
<sequence>MKEGIELEKRLKDLVDFSILPNDLRRALERLPKDGEQALIEMYDENSEFQKYAHPVNIAKDFLIEDNTELYHYTSYDNLASIVTGKKFWIKSKSYMNDPKEFSYTYELSESLLKELGASDSEISDFKSIIQGVKFDIYLWSFSENEASQALWGNYGNKKGVALKMNTKVLMEELGTHFSNGKDNLMDYTVGSAYVFPLKVLYNQEEQKKRLSVVLVQWLRSSRNMQFDPPDMEEIMNNCLKALLLYAVMLKNPLLYQEEEGRFIILNITDGNQVAPEFYVDDVPFVSCGLMGRMLSEVIIQTGSDVEYSVVNSLLSSNGFENVRITNSILPY</sequence>
<proteinExistence type="predicted"/>